<proteinExistence type="predicted"/>
<comment type="caution">
    <text evidence="1">The sequence shown here is derived from an EMBL/GenBank/DDBJ whole genome shotgun (WGS) entry which is preliminary data.</text>
</comment>
<dbReference type="GO" id="GO:0003676">
    <property type="term" value="F:nucleic acid binding"/>
    <property type="evidence" value="ECO:0007669"/>
    <property type="project" value="InterPro"/>
</dbReference>
<reference evidence="1 2" key="1">
    <citation type="journal article" date="2019" name="Sci. Rep.">
        <title>Orb-weaving spider Araneus ventricosus genome elucidates the spidroin gene catalogue.</title>
        <authorList>
            <person name="Kono N."/>
            <person name="Nakamura H."/>
            <person name="Ohtoshi R."/>
            <person name="Moran D.A.P."/>
            <person name="Shinohara A."/>
            <person name="Yoshida Y."/>
            <person name="Fujiwara M."/>
            <person name="Mori M."/>
            <person name="Tomita M."/>
            <person name="Arakawa K."/>
        </authorList>
    </citation>
    <scope>NUCLEOTIDE SEQUENCE [LARGE SCALE GENOMIC DNA]</scope>
</reference>
<dbReference type="SUPFAM" id="SSF53098">
    <property type="entry name" value="Ribonuclease H-like"/>
    <property type="match status" value="1"/>
</dbReference>
<feature type="non-terminal residue" evidence="1">
    <location>
        <position position="207"/>
    </location>
</feature>
<protein>
    <submittedName>
        <fullName evidence="1">Epithelial splicing regulatory protein 1</fullName>
    </submittedName>
</protein>
<dbReference type="EMBL" id="BGPR01000427">
    <property type="protein sequence ID" value="GBM19595.1"/>
    <property type="molecule type" value="Genomic_DNA"/>
</dbReference>
<dbReference type="InterPro" id="IPR036397">
    <property type="entry name" value="RNaseH_sf"/>
</dbReference>
<dbReference type="PANTHER" id="PTHR23044">
    <property type="entry name" value="3'-5' EXONUCLEASE ERI1-RELATED"/>
    <property type="match status" value="1"/>
</dbReference>
<evidence type="ECO:0000313" key="2">
    <source>
        <dbReference type="Proteomes" id="UP000499080"/>
    </source>
</evidence>
<keyword evidence="2" id="KW-1185">Reference proteome</keyword>
<dbReference type="Gene3D" id="3.30.420.10">
    <property type="entry name" value="Ribonuclease H-like superfamily/Ribonuclease H"/>
    <property type="match status" value="1"/>
</dbReference>
<dbReference type="AlphaFoldDB" id="A0A4Y2DVE6"/>
<dbReference type="InterPro" id="IPR051274">
    <property type="entry name" value="3-5_Exoribonuclease"/>
</dbReference>
<name>A0A4Y2DVE6_ARAVE</name>
<organism evidence="1 2">
    <name type="scientific">Araneus ventricosus</name>
    <name type="common">Orbweaver spider</name>
    <name type="synonym">Epeira ventricosa</name>
    <dbReference type="NCBI Taxonomy" id="182803"/>
    <lineage>
        <taxon>Eukaryota</taxon>
        <taxon>Metazoa</taxon>
        <taxon>Ecdysozoa</taxon>
        <taxon>Arthropoda</taxon>
        <taxon>Chelicerata</taxon>
        <taxon>Arachnida</taxon>
        <taxon>Araneae</taxon>
        <taxon>Araneomorphae</taxon>
        <taxon>Entelegynae</taxon>
        <taxon>Araneoidea</taxon>
        <taxon>Araneidae</taxon>
        <taxon>Araneus</taxon>
    </lineage>
</organism>
<dbReference type="Proteomes" id="UP000499080">
    <property type="component" value="Unassembled WGS sequence"/>
</dbReference>
<dbReference type="PANTHER" id="PTHR23044:SF61">
    <property type="entry name" value="3'-5' EXORIBONUCLEASE 1-RELATED"/>
    <property type="match status" value="1"/>
</dbReference>
<dbReference type="OrthoDB" id="431068at2759"/>
<evidence type="ECO:0000313" key="1">
    <source>
        <dbReference type="EMBL" id="GBM19595.1"/>
    </source>
</evidence>
<sequence>MAKYLVAIYTVTAGLHEELGCDEQEIVLFSWVVVDLTNTKVVAAQTHIVKPRGCDVNENALSDGCKTELGLSEEQVKTGQPLEQVIEQLDQFIQAKLGHDTPFHLVTDGQIHLRQVLHPEASQKNINLPHYYYSFFDLRKDFRKFYNSEEIHCIQDMLNYLVMESDATAEFSMQQVQNIAKIVLRLVQDGHTFETPEQINSHLEPGI</sequence>
<gene>
    <name evidence="1" type="primary">Esrp1</name>
    <name evidence="1" type="ORF">AVEN_107276_1</name>
</gene>
<dbReference type="InterPro" id="IPR012337">
    <property type="entry name" value="RNaseH-like_sf"/>
</dbReference>
<accession>A0A4Y2DVE6</accession>